<protein>
    <submittedName>
        <fullName evidence="1">Uncharacterized protein</fullName>
    </submittedName>
</protein>
<evidence type="ECO:0000313" key="1">
    <source>
        <dbReference type="EMBL" id="KAK9159927.1"/>
    </source>
</evidence>
<proteinExistence type="predicted"/>
<reference evidence="1 2" key="1">
    <citation type="submission" date="2024-01" db="EMBL/GenBank/DDBJ databases">
        <title>Genome assemblies of Stephania.</title>
        <authorList>
            <person name="Yang L."/>
        </authorList>
    </citation>
    <scope>NUCLEOTIDE SEQUENCE [LARGE SCALE GENOMIC DNA]</scope>
    <source>
        <strain evidence="1">YNDBR</strain>
        <tissue evidence="1">Leaf</tissue>
    </source>
</reference>
<dbReference type="EMBL" id="JBBNAF010000003">
    <property type="protein sequence ID" value="KAK9159927.1"/>
    <property type="molecule type" value="Genomic_DNA"/>
</dbReference>
<accession>A0AAP0KW93</accession>
<evidence type="ECO:0000313" key="2">
    <source>
        <dbReference type="Proteomes" id="UP001420932"/>
    </source>
</evidence>
<organism evidence="1 2">
    <name type="scientific">Stephania yunnanensis</name>
    <dbReference type="NCBI Taxonomy" id="152371"/>
    <lineage>
        <taxon>Eukaryota</taxon>
        <taxon>Viridiplantae</taxon>
        <taxon>Streptophyta</taxon>
        <taxon>Embryophyta</taxon>
        <taxon>Tracheophyta</taxon>
        <taxon>Spermatophyta</taxon>
        <taxon>Magnoliopsida</taxon>
        <taxon>Ranunculales</taxon>
        <taxon>Menispermaceae</taxon>
        <taxon>Menispermoideae</taxon>
        <taxon>Cissampelideae</taxon>
        <taxon>Stephania</taxon>
    </lineage>
</organism>
<name>A0AAP0KW93_9MAGN</name>
<gene>
    <name evidence="1" type="ORF">Syun_006268</name>
</gene>
<dbReference type="AlphaFoldDB" id="A0AAP0KW93"/>
<comment type="caution">
    <text evidence="1">The sequence shown here is derived from an EMBL/GenBank/DDBJ whole genome shotgun (WGS) entry which is preliminary data.</text>
</comment>
<keyword evidence="2" id="KW-1185">Reference proteome</keyword>
<dbReference type="Proteomes" id="UP001420932">
    <property type="component" value="Unassembled WGS sequence"/>
</dbReference>
<sequence>MEVAEGNEDYGSGECFFFFIVRFNTQRKLQQSAFRWTIDDYGPLPARPTMVIAIKPLRVESLGGGGVDLIPWPLFQMLSQECIEGVG</sequence>